<name>A0A1U8N6T0_GOSHI</name>
<dbReference type="GO" id="GO:0003964">
    <property type="term" value="F:RNA-directed DNA polymerase activity"/>
    <property type="evidence" value="ECO:0007669"/>
    <property type="project" value="UniProtKB-KW"/>
</dbReference>
<evidence type="ECO:0000256" key="1">
    <source>
        <dbReference type="ARBA" id="ARBA00022670"/>
    </source>
</evidence>
<keyword evidence="3" id="KW-0548">Nucleotidyltransferase</keyword>
<dbReference type="SUPFAM" id="SSF50630">
    <property type="entry name" value="Acid proteases"/>
    <property type="match status" value="1"/>
</dbReference>
<evidence type="ECO:0000256" key="6">
    <source>
        <dbReference type="ARBA" id="ARBA00022801"/>
    </source>
</evidence>
<dbReference type="FunFam" id="3.10.10.10:FF:000007">
    <property type="entry name" value="Retrovirus-related Pol polyprotein from transposon 17.6-like Protein"/>
    <property type="match status" value="1"/>
</dbReference>
<keyword evidence="5" id="KW-0255">Endonuclease</keyword>
<evidence type="ECO:0000256" key="8">
    <source>
        <dbReference type="PROSITE-ProRule" id="PRU00047"/>
    </source>
</evidence>
<evidence type="ECO:0000256" key="7">
    <source>
        <dbReference type="ARBA" id="ARBA00022918"/>
    </source>
</evidence>
<dbReference type="SMART" id="SM00343">
    <property type="entry name" value="ZnF_C2HC"/>
    <property type="match status" value="1"/>
</dbReference>
<feature type="compositionally biased region" description="Acidic residues" evidence="9">
    <location>
        <begin position="63"/>
        <end position="73"/>
    </location>
</feature>
<evidence type="ECO:0000259" key="11">
    <source>
        <dbReference type="PROSITE" id="PS50878"/>
    </source>
</evidence>
<accession>A0A1U8N6T0</accession>
<dbReference type="InterPro" id="IPR021109">
    <property type="entry name" value="Peptidase_aspartic_dom_sf"/>
</dbReference>
<dbReference type="InterPro" id="IPR043502">
    <property type="entry name" value="DNA/RNA_pol_sf"/>
</dbReference>
<sequence length="769" mass="89254">MAERQPDRNVPDLNLQAMLREMERLLDQKLEPIQERIDRVEGRVQRRRTLLSPPRNRRRQADLEDESPEQSDTESEHGSNASGQRRVQQNYPQRERGRIDDDLRNIKMSIPPFQGKSDPEVYLEWQKKIELVFECHNYSESKKVKLAAIEFSDYAMIWWDQLISSQRRNRERPINTWAEMKALMRKRFIPSYYHRELHQKLQHLSQGNRSVDDYFKEIEVAMIRANIEEDQEATMARFLAGLNKDIANVVELHHYVEIEEMVHMAVKVEKQLKRKGPMRGAYPNSSPTPKWSQGPGRKENSIRARDPLPIPKAPKPSGEASKSNNEAGRNSTRDIKCFKCLGRGHIASQCPNHRVMTLKFNGEIESEDEEENDLDHPTDEEREEELEFAIEGELFVVKRSLSIQSIKDEQQRENIFHSRCLIQGKVCSLIIDGGSCTNVVSSMLIEKLGLPTTKHPQPYKLQWLNDGGELKVTKQAAISFSIGKYGDEVVCDVVPMHAGHLLLGRPWQFDRRAIHNGYTNRYTFEYHGKNVTLAPMTPKQVYEDQDFEDVFPEDVPSGLPPLRGIEHQIDFISGATIPNRPAYRSNPEETKKLQRQVAELMEKGYIRESLSPCAVPILLVPKKDGTWRMCMDCRAVNKITIKYRHPIPRLDDMLDELSGAQLFSKIDLKSGYHQIRMWEGDEWKTAFKTKQGLYEWLVMPFGLTNAPSTFMRLMNYVLRAFIGKFCVVYFDDILVYSRPLEDHITHLRAVLEVLRKETLYANIDVIWPD</sequence>
<keyword evidence="4" id="KW-0540">Nuclease</keyword>
<dbReference type="PROSITE" id="PS50878">
    <property type="entry name" value="RT_POL"/>
    <property type="match status" value="1"/>
</dbReference>
<evidence type="ECO:0000256" key="5">
    <source>
        <dbReference type="ARBA" id="ARBA00022759"/>
    </source>
</evidence>
<keyword evidence="8" id="KW-0863">Zinc-finger</keyword>
<dbReference type="InterPro" id="IPR000477">
    <property type="entry name" value="RT_dom"/>
</dbReference>
<dbReference type="CDD" id="cd01647">
    <property type="entry name" value="RT_LTR"/>
    <property type="match status" value="1"/>
</dbReference>
<dbReference type="Gene3D" id="2.40.70.10">
    <property type="entry name" value="Acid Proteases"/>
    <property type="match status" value="1"/>
</dbReference>
<dbReference type="GO" id="GO:0004519">
    <property type="term" value="F:endonuclease activity"/>
    <property type="evidence" value="ECO:0007669"/>
    <property type="project" value="UniProtKB-KW"/>
</dbReference>
<keyword evidence="12" id="KW-1185">Reference proteome</keyword>
<dbReference type="STRING" id="3635.A0A1U8N6T0"/>
<dbReference type="Gene3D" id="3.10.10.10">
    <property type="entry name" value="HIV Type 1 Reverse Transcriptase, subunit A, domain 1"/>
    <property type="match status" value="1"/>
</dbReference>
<evidence type="ECO:0000256" key="3">
    <source>
        <dbReference type="ARBA" id="ARBA00022695"/>
    </source>
</evidence>
<dbReference type="GO" id="GO:0008233">
    <property type="term" value="F:peptidase activity"/>
    <property type="evidence" value="ECO:0007669"/>
    <property type="project" value="UniProtKB-KW"/>
</dbReference>
<dbReference type="Pfam" id="PF03732">
    <property type="entry name" value="Retrotrans_gag"/>
    <property type="match status" value="1"/>
</dbReference>
<dbReference type="GO" id="GO:0003676">
    <property type="term" value="F:nucleic acid binding"/>
    <property type="evidence" value="ECO:0007669"/>
    <property type="project" value="InterPro"/>
</dbReference>
<proteinExistence type="predicted"/>
<dbReference type="PaxDb" id="3635-A0A1U8N6T0"/>
<evidence type="ECO:0000256" key="2">
    <source>
        <dbReference type="ARBA" id="ARBA00022679"/>
    </source>
</evidence>
<protein>
    <recommendedName>
        <fullName evidence="14">Reverse transcriptase</fullName>
    </recommendedName>
</protein>
<organism evidence="12 13">
    <name type="scientific">Gossypium hirsutum</name>
    <name type="common">Upland cotton</name>
    <name type="synonym">Gossypium mexicanum</name>
    <dbReference type="NCBI Taxonomy" id="3635"/>
    <lineage>
        <taxon>Eukaryota</taxon>
        <taxon>Viridiplantae</taxon>
        <taxon>Streptophyta</taxon>
        <taxon>Embryophyta</taxon>
        <taxon>Tracheophyta</taxon>
        <taxon>Spermatophyta</taxon>
        <taxon>Magnoliopsida</taxon>
        <taxon>eudicotyledons</taxon>
        <taxon>Gunneridae</taxon>
        <taxon>Pentapetalae</taxon>
        <taxon>rosids</taxon>
        <taxon>malvids</taxon>
        <taxon>Malvales</taxon>
        <taxon>Malvaceae</taxon>
        <taxon>Malvoideae</taxon>
        <taxon>Gossypium</taxon>
    </lineage>
</organism>
<feature type="compositionally biased region" description="Polar residues" evidence="9">
    <location>
        <begin position="78"/>
        <end position="92"/>
    </location>
</feature>
<dbReference type="InterPro" id="IPR005162">
    <property type="entry name" value="Retrotrans_gag_dom"/>
</dbReference>
<reference evidence="13" key="2">
    <citation type="submission" date="2025-08" db="UniProtKB">
        <authorList>
            <consortium name="RefSeq"/>
        </authorList>
    </citation>
    <scope>IDENTIFICATION</scope>
</reference>
<dbReference type="SUPFAM" id="SSF56672">
    <property type="entry name" value="DNA/RNA polymerases"/>
    <property type="match status" value="1"/>
</dbReference>
<feature type="region of interest" description="Disordered" evidence="9">
    <location>
        <begin position="275"/>
        <end position="330"/>
    </location>
</feature>
<dbReference type="InterPro" id="IPR036875">
    <property type="entry name" value="Znf_CCHC_sf"/>
</dbReference>
<keyword evidence="2" id="KW-0808">Transferase</keyword>
<dbReference type="Proteomes" id="UP000818029">
    <property type="component" value="Chromosome D11"/>
</dbReference>
<evidence type="ECO:0000313" key="12">
    <source>
        <dbReference type="Proteomes" id="UP000818029"/>
    </source>
</evidence>
<dbReference type="KEGG" id="ghi:107944199"/>
<dbReference type="AlphaFoldDB" id="A0A1U8N6T0"/>
<keyword evidence="8" id="KW-0479">Metal-binding</keyword>
<keyword evidence="6" id="KW-0378">Hydrolase</keyword>
<gene>
    <name evidence="13" type="primary">LOC107944199</name>
</gene>
<dbReference type="PANTHER" id="PTHR35046:SF9">
    <property type="entry name" value="RNA-DIRECTED DNA POLYMERASE"/>
    <property type="match status" value="1"/>
</dbReference>
<evidence type="ECO:0000259" key="10">
    <source>
        <dbReference type="PROSITE" id="PS50158"/>
    </source>
</evidence>
<dbReference type="PROSITE" id="PS50158">
    <property type="entry name" value="ZF_CCHC"/>
    <property type="match status" value="1"/>
</dbReference>
<feature type="compositionally biased region" description="Basic and acidic residues" evidence="9">
    <location>
        <begin position="296"/>
        <end position="306"/>
    </location>
</feature>
<feature type="domain" description="CCHC-type" evidence="10">
    <location>
        <begin position="336"/>
        <end position="352"/>
    </location>
</feature>
<dbReference type="CDD" id="cd00303">
    <property type="entry name" value="retropepsin_like"/>
    <property type="match status" value="1"/>
</dbReference>
<dbReference type="SUPFAM" id="SSF57756">
    <property type="entry name" value="Retrovirus zinc finger-like domains"/>
    <property type="match status" value="1"/>
</dbReference>
<dbReference type="Pfam" id="PF00078">
    <property type="entry name" value="RVT_1"/>
    <property type="match status" value="1"/>
</dbReference>
<feature type="compositionally biased region" description="Polar residues" evidence="9">
    <location>
        <begin position="320"/>
        <end position="330"/>
    </location>
</feature>
<keyword evidence="8" id="KW-0862">Zinc</keyword>
<dbReference type="InterPro" id="IPR001878">
    <property type="entry name" value="Znf_CCHC"/>
</dbReference>
<keyword evidence="1" id="KW-0645">Protease</keyword>
<dbReference type="GO" id="GO:0006508">
    <property type="term" value="P:proteolysis"/>
    <property type="evidence" value="ECO:0007669"/>
    <property type="project" value="UniProtKB-KW"/>
</dbReference>
<feature type="compositionally biased region" description="Basic and acidic residues" evidence="9">
    <location>
        <begin position="32"/>
        <end position="44"/>
    </location>
</feature>
<dbReference type="InterPro" id="IPR043128">
    <property type="entry name" value="Rev_trsase/Diguanyl_cyclase"/>
</dbReference>
<dbReference type="PANTHER" id="PTHR35046">
    <property type="entry name" value="ZINC KNUCKLE (CCHC-TYPE) FAMILY PROTEIN"/>
    <property type="match status" value="1"/>
</dbReference>
<evidence type="ECO:0000256" key="4">
    <source>
        <dbReference type="ARBA" id="ARBA00022722"/>
    </source>
</evidence>
<reference evidence="12" key="1">
    <citation type="journal article" date="2020" name="Nat. Genet.">
        <title>Genomic diversifications of five Gossypium allopolyploid species and their impact on cotton improvement.</title>
        <authorList>
            <person name="Chen Z.J."/>
            <person name="Sreedasyam A."/>
            <person name="Ando A."/>
            <person name="Song Q."/>
            <person name="De Santiago L.M."/>
            <person name="Hulse-Kemp A.M."/>
            <person name="Ding M."/>
            <person name="Ye W."/>
            <person name="Kirkbride R.C."/>
            <person name="Jenkins J."/>
            <person name="Plott C."/>
            <person name="Lovell J."/>
            <person name="Lin Y.M."/>
            <person name="Vaughn R."/>
            <person name="Liu B."/>
            <person name="Simpson S."/>
            <person name="Scheffler B.E."/>
            <person name="Wen L."/>
            <person name="Saski C.A."/>
            <person name="Grover C.E."/>
            <person name="Hu G."/>
            <person name="Conover J.L."/>
            <person name="Carlson J.W."/>
            <person name="Shu S."/>
            <person name="Boston L.B."/>
            <person name="Williams M."/>
            <person name="Peterson D.G."/>
            <person name="McGee K."/>
            <person name="Jones D.C."/>
            <person name="Wendel J.F."/>
            <person name="Stelly D.M."/>
            <person name="Grimwood J."/>
            <person name="Schmutz J."/>
        </authorList>
    </citation>
    <scope>NUCLEOTIDE SEQUENCE [LARGE SCALE GENOMIC DNA]</scope>
    <source>
        <strain evidence="12">cv. TM-1</strain>
    </source>
</reference>
<evidence type="ECO:0000313" key="13">
    <source>
        <dbReference type="RefSeq" id="XP_016733514.1"/>
    </source>
</evidence>
<dbReference type="GO" id="GO:0008270">
    <property type="term" value="F:zinc ion binding"/>
    <property type="evidence" value="ECO:0007669"/>
    <property type="project" value="UniProtKB-KW"/>
</dbReference>
<feature type="compositionally biased region" description="Basic and acidic residues" evidence="9">
    <location>
        <begin position="93"/>
        <end position="102"/>
    </location>
</feature>
<feature type="region of interest" description="Disordered" evidence="9">
    <location>
        <begin position="32"/>
        <end position="102"/>
    </location>
</feature>
<dbReference type="RefSeq" id="XP_016733514.1">
    <property type="nucleotide sequence ID" value="XM_016878025.1"/>
</dbReference>
<dbReference type="Gene3D" id="4.10.60.10">
    <property type="entry name" value="Zinc finger, CCHC-type"/>
    <property type="match status" value="1"/>
</dbReference>
<dbReference type="Gene3D" id="3.30.70.270">
    <property type="match status" value="1"/>
</dbReference>
<dbReference type="GeneID" id="107944199"/>
<keyword evidence="7" id="KW-0695">RNA-directed DNA polymerase</keyword>
<feature type="domain" description="Reverse transcriptase" evidence="11">
    <location>
        <begin position="601"/>
        <end position="769"/>
    </location>
</feature>
<evidence type="ECO:0000256" key="9">
    <source>
        <dbReference type="SAM" id="MobiDB-lite"/>
    </source>
</evidence>
<evidence type="ECO:0008006" key="14">
    <source>
        <dbReference type="Google" id="ProtNLM"/>
    </source>
</evidence>